<keyword evidence="2" id="KW-1185">Reference proteome</keyword>
<comment type="caution">
    <text evidence="1">The sequence shown here is derived from an EMBL/GenBank/DDBJ whole genome shotgun (WGS) entry which is preliminary data.</text>
</comment>
<accession>A0A8J2YA10</accession>
<dbReference type="AlphaFoldDB" id="A0A8J2YA10"/>
<evidence type="ECO:0000313" key="1">
    <source>
        <dbReference type="EMBL" id="GGE03808.1"/>
    </source>
</evidence>
<protein>
    <submittedName>
        <fullName evidence="1">Uncharacterized protein</fullName>
    </submittedName>
</protein>
<reference evidence="1" key="2">
    <citation type="submission" date="2020-09" db="EMBL/GenBank/DDBJ databases">
        <authorList>
            <person name="Sun Q."/>
            <person name="Zhou Y."/>
        </authorList>
    </citation>
    <scope>NUCLEOTIDE SEQUENCE</scope>
    <source>
        <strain evidence="1">CGMCC 1.15179</strain>
    </source>
</reference>
<reference evidence="1" key="1">
    <citation type="journal article" date="2014" name="Int. J. Syst. Evol. Microbiol.">
        <title>Complete genome sequence of Corynebacterium casei LMG S-19264T (=DSM 44701T), isolated from a smear-ripened cheese.</title>
        <authorList>
            <consortium name="US DOE Joint Genome Institute (JGI-PGF)"/>
            <person name="Walter F."/>
            <person name="Albersmeier A."/>
            <person name="Kalinowski J."/>
            <person name="Ruckert C."/>
        </authorList>
    </citation>
    <scope>NUCLEOTIDE SEQUENCE</scope>
    <source>
        <strain evidence="1">CGMCC 1.15179</strain>
    </source>
</reference>
<dbReference type="EMBL" id="BMHQ01000001">
    <property type="protein sequence ID" value="GGE03808.1"/>
    <property type="molecule type" value="Genomic_DNA"/>
</dbReference>
<sequence length="106" mass="12116">MKADSFFTKDRLYPFLRYVSQTRMEAKVDTILNLSLLFSVSLVELANYPNMQLHMGLFSSTRGELLSPLRCFTFLTASPVLLDIRGFEGKGLLDPKHSLQTRKIDN</sequence>
<organism evidence="1 2">
    <name type="scientific">Marinithermofilum abyssi</name>
    <dbReference type="NCBI Taxonomy" id="1571185"/>
    <lineage>
        <taxon>Bacteria</taxon>
        <taxon>Bacillati</taxon>
        <taxon>Bacillota</taxon>
        <taxon>Bacilli</taxon>
        <taxon>Bacillales</taxon>
        <taxon>Thermoactinomycetaceae</taxon>
        <taxon>Marinithermofilum</taxon>
    </lineage>
</organism>
<gene>
    <name evidence="1" type="ORF">GCM10011571_00900</name>
</gene>
<name>A0A8J2YA10_9BACL</name>
<evidence type="ECO:0000313" key="2">
    <source>
        <dbReference type="Proteomes" id="UP000625210"/>
    </source>
</evidence>
<proteinExistence type="predicted"/>
<dbReference type="Proteomes" id="UP000625210">
    <property type="component" value="Unassembled WGS sequence"/>
</dbReference>